<evidence type="ECO:0000313" key="3">
    <source>
        <dbReference type="EMBL" id="CRZ07828.1"/>
    </source>
</evidence>
<reference evidence="3" key="1">
    <citation type="submission" date="2015-04" db="EMBL/GenBank/DDBJ databases">
        <title>The genome sequence of the plant pathogenic Rhizarian Plasmodiophora brassicae reveals insights in its biotrophic life cycle and the origin of chitin synthesis.</title>
        <authorList>
            <person name="Schwelm A."/>
            <person name="Fogelqvist J."/>
            <person name="Knaust A."/>
            <person name="Julke S."/>
            <person name="Lilja T."/>
            <person name="Dhandapani V."/>
            <person name="Bonilla-Rosso G."/>
            <person name="Karlsson M."/>
            <person name="Shevchenko A."/>
            <person name="Choi S.R."/>
            <person name="Kim H.G."/>
            <person name="Park J.Y."/>
            <person name="Lim Y.P."/>
            <person name="Ludwig-Muller J."/>
            <person name="Dixelius C."/>
        </authorList>
    </citation>
    <scope>NUCLEOTIDE SEQUENCE</scope>
    <source>
        <tissue evidence="3">Potato root galls</tissue>
    </source>
</reference>
<feature type="repeat" description="RCC1" evidence="1">
    <location>
        <begin position="7"/>
        <end position="60"/>
    </location>
</feature>
<feature type="compositionally biased region" description="Polar residues" evidence="2">
    <location>
        <begin position="111"/>
        <end position="127"/>
    </location>
</feature>
<dbReference type="EMBL" id="HACM01007386">
    <property type="protein sequence ID" value="CRZ07828.1"/>
    <property type="molecule type" value="Transcribed_RNA"/>
</dbReference>
<dbReference type="PROSITE" id="PS50012">
    <property type="entry name" value="RCC1_3"/>
    <property type="match status" value="1"/>
</dbReference>
<evidence type="ECO:0000256" key="1">
    <source>
        <dbReference type="PROSITE-ProRule" id="PRU00235"/>
    </source>
</evidence>
<sequence length="629" mass="68735">MVIAETGDLYGWGCNAVGQLGIGEDTKVSMLPVRINVVSANDRVRQVACAKTMTGVITQSGSLLVWGSLNGHQLSTTPKLVTMDHNFCGSLVDIVCGYEMALITAIPRQCDPSSPDQVTESAGQAESNCEEKSTQRKRAPPTSEAENCGAGLRETNVINNALTSAKINSLEQGSLWAQIRIESRSDYVLRVNLPGTSLSTLLSAVRAHIQQATDTTEFMFLFRNTTNAISFRQENSVKLSEIIVQENTDNIDMNTIYIRTMIGHNTASKPNIVARSTTLASTIPDKLMVCEVSEPKVIKLKGVSSHDERPRSASQLAKFFESDILDRKPSSALKAKPSISRSSVSKEMPITKQPIAESSLPIQSLKDPISLGAPALAAVAIDDISVRNAQASIQRKSSITAGKETSFHLAARPTLSGHTPEKRLPSRISSSSNLLQEKIEVFIEGTDTVIGFVFMPRIRTLKLEDLRAVINDSLSDRIPQEYLFMTDGAPISTKQESKFGVFGTVGNKAILRPVIPEKEQPETETLLKVFITIPNESRKILGAVLVPSIATTTMSDIRSQIIEDIGYQTSKPWCFVIDQYKINISEEPSQMLEEYLKNSYGSIVIGPAFSENSTTPKLERGNQKVSKSR</sequence>
<dbReference type="PANTHER" id="PTHR45982:SF1">
    <property type="entry name" value="REGULATOR OF CHROMOSOME CONDENSATION"/>
    <property type="match status" value="1"/>
</dbReference>
<accession>A0A0H5R0U3</accession>
<dbReference type="AlphaFoldDB" id="A0A0H5R0U3"/>
<feature type="region of interest" description="Disordered" evidence="2">
    <location>
        <begin position="110"/>
        <end position="148"/>
    </location>
</feature>
<name>A0A0H5R0U3_9EUKA</name>
<proteinExistence type="predicted"/>
<dbReference type="Pfam" id="PF00415">
    <property type="entry name" value="RCC1"/>
    <property type="match status" value="1"/>
</dbReference>
<dbReference type="PANTHER" id="PTHR45982">
    <property type="entry name" value="REGULATOR OF CHROMOSOME CONDENSATION"/>
    <property type="match status" value="1"/>
</dbReference>
<evidence type="ECO:0000256" key="2">
    <source>
        <dbReference type="SAM" id="MobiDB-lite"/>
    </source>
</evidence>
<protein>
    <submittedName>
        <fullName evidence="3">Uncharacterized protein</fullName>
    </submittedName>
</protein>
<dbReference type="SUPFAM" id="SSF50985">
    <property type="entry name" value="RCC1/BLIP-II"/>
    <property type="match status" value="1"/>
</dbReference>
<dbReference type="InterPro" id="IPR009091">
    <property type="entry name" value="RCC1/BLIP-II"/>
</dbReference>
<dbReference type="Gene3D" id="2.130.10.30">
    <property type="entry name" value="Regulator of chromosome condensation 1/beta-lactamase-inhibitor protein II"/>
    <property type="match status" value="1"/>
</dbReference>
<dbReference type="InterPro" id="IPR000408">
    <property type="entry name" value="Reg_chr_condens"/>
</dbReference>
<organism evidence="3">
    <name type="scientific">Spongospora subterranea</name>
    <dbReference type="NCBI Taxonomy" id="70186"/>
    <lineage>
        <taxon>Eukaryota</taxon>
        <taxon>Sar</taxon>
        <taxon>Rhizaria</taxon>
        <taxon>Endomyxa</taxon>
        <taxon>Phytomyxea</taxon>
        <taxon>Plasmodiophorida</taxon>
        <taxon>Plasmodiophoridae</taxon>
        <taxon>Spongospora</taxon>
    </lineage>
</organism>
<dbReference type="InterPro" id="IPR051553">
    <property type="entry name" value="Ran_GTPase-activating"/>
</dbReference>